<reference evidence="4 5" key="1">
    <citation type="submission" date="2017-02" db="EMBL/GenBank/DDBJ databases">
        <authorList>
            <person name="Peterson S.W."/>
        </authorList>
    </citation>
    <scope>NUCLEOTIDE SEQUENCE [LARGE SCALE GENOMIC DNA]</scope>
    <source>
        <strain evidence="4 5">SRS1_H2-8</strain>
    </source>
</reference>
<keyword evidence="2" id="KW-0472">Membrane</keyword>
<gene>
    <name evidence="4" type="ORF">SRS1_16814</name>
</gene>
<feature type="compositionally biased region" description="Basic and acidic residues" evidence="1">
    <location>
        <begin position="20"/>
        <end position="34"/>
    </location>
</feature>
<keyword evidence="2" id="KW-0812">Transmembrane</keyword>
<proteinExistence type="predicted"/>
<feature type="transmembrane region" description="Helical" evidence="2">
    <location>
        <begin position="434"/>
        <end position="455"/>
    </location>
</feature>
<dbReference type="GO" id="GO:0016020">
    <property type="term" value="C:membrane"/>
    <property type="evidence" value="ECO:0007669"/>
    <property type="project" value="TreeGrafter"/>
</dbReference>
<dbReference type="AlphaFoldDB" id="A0A2N8UP73"/>
<dbReference type="PANTHER" id="PTHR34814">
    <property type="entry name" value="NITROSOGUANIDINE RESISTANCE PROTEIN SNG1"/>
    <property type="match status" value="1"/>
</dbReference>
<feature type="transmembrane region" description="Helical" evidence="2">
    <location>
        <begin position="66"/>
        <end position="90"/>
    </location>
</feature>
<feature type="transmembrane region" description="Helical" evidence="2">
    <location>
        <begin position="266"/>
        <end position="287"/>
    </location>
</feature>
<evidence type="ECO:0000259" key="3">
    <source>
        <dbReference type="Pfam" id="PF12051"/>
    </source>
</evidence>
<feature type="transmembrane region" description="Helical" evidence="2">
    <location>
        <begin position="376"/>
        <end position="396"/>
    </location>
</feature>
<feature type="domain" description="DUF3533" evidence="3">
    <location>
        <begin position="75"/>
        <end position="446"/>
    </location>
</feature>
<dbReference type="InterPro" id="IPR053001">
    <property type="entry name" value="MNNG_permease-like"/>
</dbReference>
<protein>
    <submittedName>
        <fullName evidence="4">Related to SNG1-protein involved in resistance to nitrosoguanidine and 6-azauracil</fullName>
    </submittedName>
</protein>
<feature type="compositionally biased region" description="Polar residues" evidence="1">
    <location>
        <begin position="1"/>
        <end position="19"/>
    </location>
</feature>
<dbReference type="Proteomes" id="UP000239563">
    <property type="component" value="Chromosome XXIII"/>
</dbReference>
<feature type="transmembrane region" description="Helical" evidence="2">
    <location>
        <begin position="341"/>
        <end position="364"/>
    </location>
</feature>
<evidence type="ECO:0000313" key="4">
    <source>
        <dbReference type="EMBL" id="SJX66592.1"/>
    </source>
</evidence>
<name>A0A2N8UP73_9BASI</name>
<dbReference type="EMBL" id="LT795076">
    <property type="protein sequence ID" value="SJX66592.1"/>
    <property type="molecule type" value="Genomic_DNA"/>
</dbReference>
<accession>A0A2N8UP73</accession>
<evidence type="ECO:0000313" key="5">
    <source>
        <dbReference type="Proteomes" id="UP000239563"/>
    </source>
</evidence>
<dbReference type="InterPro" id="IPR022703">
    <property type="entry name" value="DUF3533"/>
</dbReference>
<feature type="transmembrane region" description="Helical" evidence="2">
    <location>
        <begin position="308"/>
        <end position="329"/>
    </location>
</feature>
<organism evidence="4 5">
    <name type="scientific">Sporisorium reilianum f. sp. reilianum</name>
    <dbReference type="NCBI Taxonomy" id="72559"/>
    <lineage>
        <taxon>Eukaryota</taxon>
        <taxon>Fungi</taxon>
        <taxon>Dikarya</taxon>
        <taxon>Basidiomycota</taxon>
        <taxon>Ustilaginomycotina</taxon>
        <taxon>Ustilaginomycetes</taxon>
        <taxon>Ustilaginales</taxon>
        <taxon>Ustilaginaceae</taxon>
        <taxon>Sporisorium</taxon>
    </lineage>
</organism>
<dbReference type="Pfam" id="PF12051">
    <property type="entry name" value="DUF3533"/>
    <property type="match status" value="1"/>
</dbReference>
<keyword evidence="2" id="KW-1133">Transmembrane helix</keyword>
<evidence type="ECO:0000256" key="1">
    <source>
        <dbReference type="SAM" id="MobiDB-lite"/>
    </source>
</evidence>
<sequence length="483" mass="53483">MSSAHRSNSHGSTADGSTPNHEHTLGMTDKEATSHESATAATPVRQPPQLGQESFWSPRLREQRGVYLKAMGGTTVIIMVVVWAIVSIYWGSLWKEIDLSPNLNGWIVNRDSGVIGATVRDALLNQTTKPHSTWTVIDPSRFPTQDDLDYEVTNTLSTWIVVTVAQDATAKLAQARANGDQSWDPRSLVSLSYATSRNFQVVPSMVLAPATATLSKALAQLSASLASEFLNANINNQTAISNVARAPQTIASPIVVNDRDLRPYDVPVAIALLLVGLIYLTILAFNATMAGFSTRQGLQPFLRYRSLVAMRIVTPIVCYLFLSLMISLLNIPFQVPFGRSLSYGAGFMTWWAATFTGMCVLGLVTECAISLVGPKFIGFALVFWIIINVSVANLPIELSPSFYKYGYSMPFYSLRQIYIKIIFDVGQRVEMLKWFGILWAWLAVVLLTFPIWIRLEVKSAQKARQAQAEQKQQQQKDESQSLH</sequence>
<dbReference type="PANTHER" id="PTHR34814:SF1">
    <property type="entry name" value="NITROSOGUANIDINE RESISTANCE PROTEIN SNG1"/>
    <property type="match status" value="1"/>
</dbReference>
<feature type="region of interest" description="Disordered" evidence="1">
    <location>
        <begin position="1"/>
        <end position="56"/>
    </location>
</feature>
<evidence type="ECO:0000256" key="2">
    <source>
        <dbReference type="SAM" id="Phobius"/>
    </source>
</evidence>